<gene>
    <name evidence="2" type="ORF">E4Z66_00790</name>
</gene>
<evidence type="ECO:0000256" key="1">
    <source>
        <dbReference type="SAM" id="Phobius"/>
    </source>
</evidence>
<accession>A0A4S4NH30</accession>
<dbReference type="RefSeq" id="WP_136461037.1">
    <property type="nucleotide sequence ID" value="NZ_SRKY01000001.1"/>
</dbReference>
<comment type="caution">
    <text evidence="2">The sequence shown here is derived from an EMBL/GenBank/DDBJ whole genome shotgun (WGS) entry which is preliminary data.</text>
</comment>
<evidence type="ECO:0000313" key="2">
    <source>
        <dbReference type="EMBL" id="THH38145.1"/>
    </source>
</evidence>
<feature type="transmembrane region" description="Helical" evidence="1">
    <location>
        <begin position="42"/>
        <end position="64"/>
    </location>
</feature>
<protein>
    <submittedName>
        <fullName evidence="2">Phage holin family protein</fullName>
    </submittedName>
</protein>
<reference evidence="2 3" key="1">
    <citation type="submission" date="2019-04" db="EMBL/GenBank/DDBJ databases">
        <title>Shimia ponticola sp. nov., isolated from seawater.</title>
        <authorList>
            <person name="Kim Y.-O."/>
            <person name="Yoon J.-H."/>
        </authorList>
    </citation>
    <scope>NUCLEOTIDE SEQUENCE [LARGE SCALE GENOMIC DNA]</scope>
    <source>
        <strain evidence="2 3">MYP11</strain>
    </source>
</reference>
<keyword evidence="1" id="KW-0812">Transmembrane</keyword>
<dbReference type="Proteomes" id="UP000306602">
    <property type="component" value="Unassembled WGS sequence"/>
</dbReference>
<proteinExistence type="predicted"/>
<name>A0A4S4NH30_9RHOB</name>
<dbReference type="InterPro" id="IPR009937">
    <property type="entry name" value="Phage_holin_3_6"/>
</dbReference>
<sequence>MSDRDPRSTLAVLVDVLRQSAGLAQSEVQLAKAEIGENLSRAALAIGLMLAAAVMAMISLNLLAGTLVTLLIAWGLSATAAALIVCAVFGLVAVLLVMKAMSDLRASSLAPTKAMASMRRDAHAIREHAHG</sequence>
<dbReference type="Pfam" id="PF07332">
    <property type="entry name" value="Phage_holin_3_6"/>
    <property type="match status" value="1"/>
</dbReference>
<keyword evidence="1" id="KW-1133">Transmembrane helix</keyword>
<dbReference type="AlphaFoldDB" id="A0A4S4NH30"/>
<dbReference type="OrthoDB" id="7865288at2"/>
<keyword evidence="1" id="KW-0472">Membrane</keyword>
<feature type="transmembrane region" description="Helical" evidence="1">
    <location>
        <begin position="70"/>
        <end position="98"/>
    </location>
</feature>
<organism evidence="2 3">
    <name type="scientific">Aliishimia ponticola</name>
    <dbReference type="NCBI Taxonomy" id="2499833"/>
    <lineage>
        <taxon>Bacteria</taxon>
        <taxon>Pseudomonadati</taxon>
        <taxon>Pseudomonadota</taxon>
        <taxon>Alphaproteobacteria</taxon>
        <taxon>Rhodobacterales</taxon>
        <taxon>Paracoccaceae</taxon>
        <taxon>Aliishimia</taxon>
    </lineage>
</organism>
<dbReference type="EMBL" id="SRKY01000001">
    <property type="protein sequence ID" value="THH38145.1"/>
    <property type="molecule type" value="Genomic_DNA"/>
</dbReference>
<keyword evidence="3" id="KW-1185">Reference proteome</keyword>
<evidence type="ECO:0000313" key="3">
    <source>
        <dbReference type="Proteomes" id="UP000306602"/>
    </source>
</evidence>